<proteinExistence type="predicted"/>
<dbReference type="Proteomes" id="UP000295164">
    <property type="component" value="Unassembled WGS sequence"/>
</dbReference>
<feature type="chain" id="PRO_5020827108" description="DUF4488 domain-containing protein" evidence="1">
    <location>
        <begin position="19"/>
        <end position="152"/>
    </location>
</feature>
<keyword evidence="1" id="KW-0732">Signal</keyword>
<dbReference type="AlphaFoldDB" id="A0A4R4DYL3"/>
<evidence type="ECO:0000313" key="2">
    <source>
        <dbReference type="EMBL" id="TCZ66395.1"/>
    </source>
</evidence>
<dbReference type="OrthoDB" id="9847034at2"/>
<name>A0A4R4DYL3_9BACT</name>
<reference evidence="2 3" key="1">
    <citation type="submission" date="2019-03" db="EMBL/GenBank/DDBJ databases">
        <authorList>
            <person name="Kim M.K.M."/>
        </authorList>
    </citation>
    <scope>NUCLEOTIDE SEQUENCE [LARGE SCALE GENOMIC DNA]</scope>
    <source>
        <strain evidence="2 3">17J68-15</strain>
    </source>
</reference>
<evidence type="ECO:0000256" key="1">
    <source>
        <dbReference type="SAM" id="SignalP"/>
    </source>
</evidence>
<comment type="caution">
    <text evidence="2">The sequence shown here is derived from an EMBL/GenBank/DDBJ whole genome shotgun (WGS) entry which is preliminary data.</text>
</comment>
<protein>
    <recommendedName>
        <fullName evidence="4">DUF4488 domain-containing protein</fullName>
    </recommendedName>
</protein>
<gene>
    <name evidence="2" type="ORF">E0486_16785</name>
</gene>
<sequence length="152" mass="17112">MRNIFTLLLLLAAFGGSAQTNRSVLLYGYARPSHPGIVPANRKNATLMDYQVYLARPAGAFRLTEVRIGGKRYDFRSERVTAPVLSVNRNLPEAPRTDTLVPPTTRIVERIYLPAGPVRPGAGALQVRYTWKGKTYTRVLKNWKELEPIMNE</sequence>
<keyword evidence="3" id="KW-1185">Reference proteome</keyword>
<evidence type="ECO:0008006" key="4">
    <source>
        <dbReference type="Google" id="ProtNLM"/>
    </source>
</evidence>
<organism evidence="2 3">
    <name type="scientific">Flaviaesturariibacter aridisoli</name>
    <dbReference type="NCBI Taxonomy" id="2545761"/>
    <lineage>
        <taxon>Bacteria</taxon>
        <taxon>Pseudomonadati</taxon>
        <taxon>Bacteroidota</taxon>
        <taxon>Chitinophagia</taxon>
        <taxon>Chitinophagales</taxon>
        <taxon>Chitinophagaceae</taxon>
        <taxon>Flaviaestuariibacter</taxon>
    </lineage>
</organism>
<accession>A0A4R4DYL3</accession>
<evidence type="ECO:0000313" key="3">
    <source>
        <dbReference type="Proteomes" id="UP000295164"/>
    </source>
</evidence>
<dbReference type="RefSeq" id="WP_131853915.1">
    <property type="nucleotide sequence ID" value="NZ_SKFH01000044.1"/>
</dbReference>
<feature type="signal peptide" evidence="1">
    <location>
        <begin position="1"/>
        <end position="18"/>
    </location>
</feature>
<dbReference type="EMBL" id="SKFH01000044">
    <property type="protein sequence ID" value="TCZ66395.1"/>
    <property type="molecule type" value="Genomic_DNA"/>
</dbReference>